<dbReference type="CDD" id="cd01836">
    <property type="entry name" value="FeeA_FeeB_like"/>
    <property type="match status" value="1"/>
</dbReference>
<name>A0ABT3A8A0_9ALTE</name>
<dbReference type="InterPro" id="IPR036514">
    <property type="entry name" value="SGNH_hydro_sf"/>
</dbReference>
<dbReference type="GO" id="GO:0016787">
    <property type="term" value="F:hydrolase activity"/>
    <property type="evidence" value="ECO:0007669"/>
    <property type="project" value="UniProtKB-KW"/>
</dbReference>
<proteinExistence type="predicted"/>
<dbReference type="Proteomes" id="UP001652504">
    <property type="component" value="Unassembled WGS sequence"/>
</dbReference>
<evidence type="ECO:0000259" key="1">
    <source>
        <dbReference type="Pfam" id="PF13472"/>
    </source>
</evidence>
<reference evidence="2 3" key="1">
    <citation type="submission" date="2022-10" db="EMBL/GenBank/DDBJ databases">
        <title>Aestuariibacter sp. AA17 isolated from Montipora capitata coral fragment.</title>
        <authorList>
            <person name="Emsley S.A."/>
            <person name="Pfannmuller K.M."/>
            <person name="Loughran R.M."/>
            <person name="Shlafstein M."/>
            <person name="Papke E."/>
            <person name="Saw J.H."/>
            <person name="Ushijima B."/>
            <person name="Videau P."/>
        </authorList>
    </citation>
    <scope>NUCLEOTIDE SEQUENCE [LARGE SCALE GENOMIC DNA]</scope>
    <source>
        <strain evidence="2 3">AA17</strain>
    </source>
</reference>
<protein>
    <submittedName>
        <fullName evidence="2">SGNH/GDSL hydrolase family protein</fullName>
    </submittedName>
</protein>
<feature type="domain" description="SGNH hydrolase-type esterase" evidence="1">
    <location>
        <begin position="50"/>
        <end position="222"/>
    </location>
</feature>
<dbReference type="SUPFAM" id="SSF52266">
    <property type="entry name" value="SGNH hydrolase"/>
    <property type="match status" value="1"/>
</dbReference>
<dbReference type="EMBL" id="JAOWKX010000004">
    <property type="protein sequence ID" value="MCV2884898.1"/>
    <property type="molecule type" value="Genomic_DNA"/>
</dbReference>
<evidence type="ECO:0000313" key="2">
    <source>
        <dbReference type="EMBL" id="MCV2884898.1"/>
    </source>
</evidence>
<accession>A0ABT3A8A0</accession>
<dbReference type="RefSeq" id="WP_263712180.1">
    <property type="nucleotide sequence ID" value="NZ_JAOWKX010000004.1"/>
</dbReference>
<comment type="caution">
    <text evidence="2">The sequence shown here is derived from an EMBL/GenBank/DDBJ whole genome shotgun (WGS) entry which is preliminary data.</text>
</comment>
<keyword evidence="3" id="KW-1185">Reference proteome</keyword>
<organism evidence="2 3">
    <name type="scientific">Fluctibacter corallii</name>
    <dbReference type="NCBI Taxonomy" id="2984329"/>
    <lineage>
        <taxon>Bacteria</taxon>
        <taxon>Pseudomonadati</taxon>
        <taxon>Pseudomonadota</taxon>
        <taxon>Gammaproteobacteria</taxon>
        <taxon>Alteromonadales</taxon>
        <taxon>Alteromonadaceae</taxon>
        <taxon>Fluctibacter</taxon>
    </lineage>
</organism>
<gene>
    <name evidence="2" type="ORF">OE749_09335</name>
</gene>
<sequence length="242" mass="26856">MLSWKTWYLAPILLLQGWYVKRTIVRLPEAEGKREGSIGHLHPRALSILVLGDSAAAGVGVKTQQDALVGQLVGQLEPHYSITWQLLAKTGENTSSFRKLFDTSNPICADWVIVSLGVNDVTSRQSLRVFVEHTQRLINEIRERTGARHIILTAVPPMHLFTGLPQPLRWVLGQRAKQLDSALSDVCDVLNCHHLTISDDNIVSSEAHSDMIAEDGFHPGKGAYMLWGQKVAELIVEQEGVN</sequence>
<evidence type="ECO:0000313" key="3">
    <source>
        <dbReference type="Proteomes" id="UP001652504"/>
    </source>
</evidence>
<dbReference type="Pfam" id="PF13472">
    <property type="entry name" value="Lipase_GDSL_2"/>
    <property type="match status" value="1"/>
</dbReference>
<dbReference type="Gene3D" id="3.40.50.1110">
    <property type="entry name" value="SGNH hydrolase"/>
    <property type="match status" value="1"/>
</dbReference>
<dbReference type="InterPro" id="IPR013830">
    <property type="entry name" value="SGNH_hydro"/>
</dbReference>
<keyword evidence="2" id="KW-0378">Hydrolase</keyword>